<comment type="caution">
    <text evidence="4">The sequence shown here is derived from an EMBL/GenBank/DDBJ whole genome shotgun (WGS) entry which is preliminary data.</text>
</comment>
<evidence type="ECO:0000256" key="1">
    <source>
        <dbReference type="ARBA" id="ARBA00023125"/>
    </source>
</evidence>
<gene>
    <name evidence="4" type="ORF">A8F95_08780</name>
</gene>
<dbReference type="PROSITE" id="PS50943">
    <property type="entry name" value="HTH_CROC1"/>
    <property type="match status" value="1"/>
</dbReference>
<dbReference type="GO" id="GO:0003700">
    <property type="term" value="F:DNA-binding transcription factor activity"/>
    <property type="evidence" value="ECO:0007669"/>
    <property type="project" value="TreeGrafter"/>
</dbReference>
<feature type="coiled-coil region" evidence="2">
    <location>
        <begin position="89"/>
        <end position="145"/>
    </location>
</feature>
<dbReference type="GO" id="GO:0005829">
    <property type="term" value="C:cytosol"/>
    <property type="evidence" value="ECO:0007669"/>
    <property type="project" value="TreeGrafter"/>
</dbReference>
<proteinExistence type="predicted"/>
<dbReference type="PANTHER" id="PTHR46797:SF1">
    <property type="entry name" value="METHYLPHOSPHONATE SYNTHASE"/>
    <property type="match status" value="1"/>
</dbReference>
<dbReference type="Gene3D" id="1.10.260.40">
    <property type="entry name" value="lambda repressor-like DNA-binding domains"/>
    <property type="match status" value="1"/>
</dbReference>
<dbReference type="InterPro" id="IPR050807">
    <property type="entry name" value="TransReg_Diox_bact_type"/>
</dbReference>
<dbReference type="CDD" id="cd00093">
    <property type="entry name" value="HTH_XRE"/>
    <property type="match status" value="1"/>
</dbReference>
<dbReference type="SUPFAM" id="SSF47413">
    <property type="entry name" value="lambda repressor-like DNA-binding domains"/>
    <property type="match status" value="1"/>
</dbReference>
<evidence type="ECO:0000256" key="2">
    <source>
        <dbReference type="SAM" id="Coils"/>
    </source>
</evidence>
<dbReference type="PANTHER" id="PTHR46797">
    <property type="entry name" value="HTH-TYPE TRANSCRIPTIONAL REGULATOR"/>
    <property type="match status" value="1"/>
</dbReference>
<dbReference type="GO" id="GO:0003677">
    <property type="term" value="F:DNA binding"/>
    <property type="evidence" value="ECO:0007669"/>
    <property type="project" value="UniProtKB-KW"/>
</dbReference>
<accession>A0A1B9AUH5</accession>
<dbReference type="InterPro" id="IPR010982">
    <property type="entry name" value="Lambda_DNA-bd_dom_sf"/>
</dbReference>
<dbReference type="Pfam" id="PF01381">
    <property type="entry name" value="HTH_3"/>
    <property type="match status" value="1"/>
</dbReference>
<dbReference type="AlphaFoldDB" id="A0A1B9AUH5"/>
<evidence type="ECO:0000259" key="3">
    <source>
        <dbReference type="PROSITE" id="PS50943"/>
    </source>
</evidence>
<dbReference type="SMART" id="SM00530">
    <property type="entry name" value="HTH_XRE"/>
    <property type="match status" value="1"/>
</dbReference>
<protein>
    <submittedName>
        <fullName evidence="4">Immunity repressor protein</fullName>
    </submittedName>
</protein>
<keyword evidence="1" id="KW-0238">DNA-binding</keyword>
<dbReference type="InterPro" id="IPR001387">
    <property type="entry name" value="Cro/C1-type_HTH"/>
</dbReference>
<dbReference type="EMBL" id="MAYT01000023">
    <property type="protein sequence ID" value="OCA87489.1"/>
    <property type="molecule type" value="Genomic_DNA"/>
</dbReference>
<organism evidence="4 5">
    <name type="scientific">Pseudobacillus wudalianchiensis</name>
    <dbReference type="NCBI Taxonomy" id="1743143"/>
    <lineage>
        <taxon>Bacteria</taxon>
        <taxon>Bacillati</taxon>
        <taxon>Bacillota</taxon>
        <taxon>Bacilli</taxon>
        <taxon>Bacillales</taxon>
        <taxon>Bacillaceae</taxon>
        <taxon>Pseudobacillus</taxon>
    </lineage>
</organism>
<feature type="domain" description="HTH cro/C1-type" evidence="3">
    <location>
        <begin position="11"/>
        <end position="66"/>
    </location>
</feature>
<dbReference type="Proteomes" id="UP000092578">
    <property type="component" value="Unassembled WGS sequence"/>
</dbReference>
<keyword evidence="2" id="KW-0175">Coiled coil</keyword>
<evidence type="ECO:0000313" key="5">
    <source>
        <dbReference type="Proteomes" id="UP000092578"/>
    </source>
</evidence>
<reference evidence="5" key="1">
    <citation type="submission" date="2016-05" db="EMBL/GenBank/DDBJ databases">
        <authorList>
            <person name="Liu B."/>
            <person name="Wang J."/>
            <person name="Zhu Y."/>
            <person name="Liu G."/>
            <person name="Chen Q."/>
            <person name="Chen Z."/>
            <person name="Lan J."/>
            <person name="Che J."/>
            <person name="Ge C."/>
            <person name="Shi H."/>
            <person name="Pan Z."/>
            <person name="Liu X."/>
        </authorList>
    </citation>
    <scope>NUCLEOTIDE SEQUENCE [LARGE SCALE GENOMIC DNA]</scope>
    <source>
        <strain evidence="5">FJAT-27215</strain>
    </source>
</reference>
<keyword evidence="5" id="KW-1185">Reference proteome</keyword>
<sequence>MIVMSDFGTYIKNVRDSKGLTLNQVALYSDISAAQLSRIETGKRGVPKPATIKKISEALKVDYDELMRIAGYIEENDKEDTPKLTEKDERDIAKRMKKMREDLTEAKADGDGLNYMGEPMSPEAIESLLEALEHAERIATLANKKYTPKKYRDKD</sequence>
<evidence type="ECO:0000313" key="4">
    <source>
        <dbReference type="EMBL" id="OCA87489.1"/>
    </source>
</evidence>
<name>A0A1B9AUH5_9BACI</name>